<name>A0ABM1TDW2_LIMPO</name>
<evidence type="ECO:0000313" key="9">
    <source>
        <dbReference type="RefSeq" id="XP_022254068.1"/>
    </source>
</evidence>
<evidence type="ECO:0000256" key="6">
    <source>
        <dbReference type="SAM" id="MobiDB-lite"/>
    </source>
</evidence>
<protein>
    <submittedName>
        <fullName evidence="9">FYVE and coiled-coil domain-containing protein 1-like</fullName>
    </submittedName>
</protein>
<dbReference type="SUPFAM" id="SSF57903">
    <property type="entry name" value="FYVE/PHD zinc finger"/>
    <property type="match status" value="1"/>
</dbReference>
<dbReference type="InterPro" id="IPR000306">
    <property type="entry name" value="Znf_FYVE"/>
</dbReference>
<dbReference type="PANTHER" id="PTHR46753:SF2">
    <property type="entry name" value="FYVE AND COILED-COIL DOMAIN-CONTAINING PROTEIN 1"/>
    <property type="match status" value="1"/>
</dbReference>
<dbReference type="InterPro" id="IPR017455">
    <property type="entry name" value="Znf_FYVE-rel"/>
</dbReference>
<dbReference type="CDD" id="cd15726">
    <property type="entry name" value="FYVE_FYCO1"/>
    <property type="match status" value="1"/>
</dbReference>
<evidence type="ECO:0000256" key="1">
    <source>
        <dbReference type="ARBA" id="ARBA00022723"/>
    </source>
</evidence>
<keyword evidence="5" id="KW-0175">Coiled coil</keyword>
<dbReference type="InterPro" id="IPR013083">
    <property type="entry name" value="Znf_RING/FYVE/PHD"/>
</dbReference>
<dbReference type="Proteomes" id="UP000694941">
    <property type="component" value="Unplaced"/>
</dbReference>
<evidence type="ECO:0000259" key="7">
    <source>
        <dbReference type="PROSITE" id="PS50178"/>
    </source>
</evidence>
<evidence type="ECO:0000256" key="2">
    <source>
        <dbReference type="ARBA" id="ARBA00022771"/>
    </source>
</evidence>
<keyword evidence="3" id="KW-0862">Zinc</keyword>
<evidence type="ECO:0000313" key="8">
    <source>
        <dbReference type="Proteomes" id="UP000694941"/>
    </source>
</evidence>
<gene>
    <name evidence="9" type="primary">LOC106469794</name>
</gene>
<feature type="region of interest" description="Disordered" evidence="6">
    <location>
        <begin position="833"/>
        <end position="914"/>
    </location>
</feature>
<proteinExistence type="predicted"/>
<dbReference type="GeneID" id="106469794"/>
<evidence type="ECO:0000256" key="4">
    <source>
        <dbReference type="PROSITE-ProRule" id="PRU00091"/>
    </source>
</evidence>
<evidence type="ECO:0000256" key="3">
    <source>
        <dbReference type="ARBA" id="ARBA00022833"/>
    </source>
</evidence>
<evidence type="ECO:0000256" key="5">
    <source>
        <dbReference type="SAM" id="Coils"/>
    </source>
</evidence>
<dbReference type="Pfam" id="PF01363">
    <property type="entry name" value="FYVE"/>
    <property type="match status" value="1"/>
</dbReference>
<dbReference type="Gene3D" id="3.30.40.10">
    <property type="entry name" value="Zinc/RING finger domain, C3HC4 (zinc finger)"/>
    <property type="match status" value="1"/>
</dbReference>
<dbReference type="SMART" id="SM00064">
    <property type="entry name" value="FYVE"/>
    <property type="match status" value="1"/>
</dbReference>
<dbReference type="InterPro" id="IPR004012">
    <property type="entry name" value="Run_dom"/>
</dbReference>
<dbReference type="PANTHER" id="PTHR46753">
    <property type="entry name" value="FYVE AND COILED-COIL DOMAIN-CONTAINING PROTEIN 1"/>
    <property type="match status" value="1"/>
</dbReference>
<sequence length="1572" mass="181838">MHKCLADTIQHCCLNGAVTSDWYQERSILLQFDQSSELVSVLYDLHDVHFDLSPRGHDLDVSWPTFSRKIFGVSHPTSWRPPSRSTSISSLTSFVSQNDSVLTSSPYNEHPVDVCSIEQLKLELSRSEATKSELITQVEELTNKEENLQLTLARQQQKAEQERQHLLREVKNLKKHNIQITEELKQNCEEWSKKEQEFKQNCEEWNQKEQEFKEQKEQWNHKEQEFKLHCEEWNQKEQEFKLHCEECNQKEQEFKQHCEEWNQKEQEFKQHCEEWNQKELELKEQLTDARNLVNKYSQQVELLMVQQENKDKCTEKNYMDMKIQITNLEKEVLAMKQKSSEIEEELDKERALKQEFRETVSSLELEVESLEMKQKELTEDLDKQLKENEDKSNLLEQQSEKLKILAEKLQMKENTIQKFESAKNELSERVQSVLNSNDRMRNLMEEVGKDNTELKAQLASEKKKNRAKMHELENIERTKHELESDILSLKSKLKSTQELLEIKDDELIRSKSSVRELEVRLKCLSEQSTDTQVSSLVEKLSDVEEMNRKLRDDLKLLGIDLKRNIDGHLQEKMLLTQQISELEKQKKDLALELQNKNKNFSEKEGNLHKILQNAPYLESLVEEQENMIDKIHKSVTASLQKHQRLCRQLNIVLEVLHLKDIIEDNEGQSSLSSTISLKPFAVMEDRCLIPNDKMCDEKMLDDRFLPVIYTLKRTMAKLEFLVNRNDVLQQELEKSCNLNNKLITAVKEHQRKIRGVSYELDATENVVSGIKKEHGKLRTAEAILKYELQEKRKLVGKLRQQLQATREDWNRVRIKNCESETEWHSLREEFAKRHKQTSEESGFVEDSRNSDNSTPSTEVQTSDKEYLVSLSSSVGSASMTSPHSSLEADLSVPTSPVDGAIGGEELLPKDESGQTKSRLDVLEEQCQLLYVSLVQSSKRNEYLKEKLDAILGNSETESVPSVNSDTGCGTTKSEMVAIPDDPNLNIKENLPDISCSVLMIEQVVSGDEVDTKSETSVITDKASGIEQVFHQQNITLPETDEVSACNAEEKSPGLLYDDELPAVENYQEYIVINTRKNALQDLVRRLKSDKALHEAREADLKAQVELLQVSKKELEKKLELFEQEENAVSCKGSDFRKQAEFVFQQEVDSFKDKASVLGNERTQLNLKIADLEQQVLERDNTVEILNNKLKELNEELESVRGTLEHEVSTLRFQLSTEALKYEQTQKHYSEQETEILEMKKNMNSQEQLILSLEEALTGIKEEREIEKERQWEELEELSITLSTREEECITLNEEVRKLTKELDDEKETSEILRSKLEEQRAQNQDLVFRLETELVQLRGDNEVLKKKLIQLIKEKDALWKKAQQLSHLQRVQATDRWMADQEVPSCLGCKTVFSIIVRKHHCRLCGRIFCHGCVNNWMMTTASSRKARVCNECYIQHLQLESVVKRSSPSPCTVEDNEDDVNLSRSPSHSFVNSKPTCKLNTDTPNSSVSDIVSVTSLSLPASDEQQQLLYATKGHSLMRNGDEDNKSQNCVVEDPNGDFSVISDEEICRSLSASSPYNTFLEHSSESNPRC</sequence>
<feature type="compositionally biased region" description="Low complexity" evidence="6">
    <location>
        <begin position="869"/>
        <end position="881"/>
    </location>
</feature>
<keyword evidence="8" id="KW-1185">Reference proteome</keyword>
<feature type="domain" description="FYVE-type" evidence="7">
    <location>
        <begin position="1380"/>
        <end position="1438"/>
    </location>
</feature>
<dbReference type="InterPro" id="IPR047337">
    <property type="entry name" value="FYVE_FYCO1"/>
</dbReference>
<feature type="coiled-coil region" evidence="5">
    <location>
        <begin position="117"/>
        <end position="499"/>
    </location>
</feature>
<dbReference type="InterPro" id="IPR037213">
    <property type="entry name" value="Run_dom_sf"/>
</dbReference>
<feature type="compositionally biased region" description="Polar residues" evidence="6">
    <location>
        <begin position="850"/>
        <end position="860"/>
    </location>
</feature>
<dbReference type="InterPro" id="IPR011011">
    <property type="entry name" value="Znf_FYVE_PHD"/>
</dbReference>
<feature type="coiled-coil region" evidence="5">
    <location>
        <begin position="1076"/>
        <end position="1354"/>
    </location>
</feature>
<dbReference type="RefSeq" id="XP_022254068.1">
    <property type="nucleotide sequence ID" value="XM_022398360.1"/>
</dbReference>
<feature type="region of interest" description="Disordered" evidence="6">
    <location>
        <begin position="1449"/>
        <end position="1470"/>
    </location>
</feature>
<keyword evidence="1" id="KW-0479">Metal-binding</keyword>
<dbReference type="PROSITE" id="PS50178">
    <property type="entry name" value="ZF_FYVE"/>
    <property type="match status" value="1"/>
</dbReference>
<feature type="coiled-coil region" evidence="5">
    <location>
        <begin position="533"/>
        <end position="599"/>
    </location>
</feature>
<organism evidence="8 9">
    <name type="scientific">Limulus polyphemus</name>
    <name type="common">Atlantic horseshoe crab</name>
    <dbReference type="NCBI Taxonomy" id="6850"/>
    <lineage>
        <taxon>Eukaryota</taxon>
        <taxon>Metazoa</taxon>
        <taxon>Ecdysozoa</taxon>
        <taxon>Arthropoda</taxon>
        <taxon>Chelicerata</taxon>
        <taxon>Merostomata</taxon>
        <taxon>Xiphosura</taxon>
        <taxon>Limulidae</taxon>
        <taxon>Limulus</taxon>
    </lineage>
</organism>
<dbReference type="SUPFAM" id="SSF140741">
    <property type="entry name" value="RUN domain-like"/>
    <property type="match status" value="1"/>
</dbReference>
<keyword evidence="2 4" id="KW-0863">Zinc-finger</keyword>
<dbReference type="Pfam" id="PF02759">
    <property type="entry name" value="RUN"/>
    <property type="match status" value="1"/>
</dbReference>
<reference evidence="9" key="1">
    <citation type="submission" date="2025-08" db="UniProtKB">
        <authorList>
            <consortium name="RefSeq"/>
        </authorList>
    </citation>
    <scope>IDENTIFICATION</scope>
    <source>
        <tissue evidence="9">Muscle</tissue>
    </source>
</reference>
<accession>A0ABM1TDW2</accession>